<evidence type="ECO:0000256" key="5">
    <source>
        <dbReference type="SAM" id="MobiDB-lite"/>
    </source>
</evidence>
<dbReference type="EMBL" id="JARO02005936">
    <property type="protein sequence ID" value="KPP66001.1"/>
    <property type="molecule type" value="Genomic_DNA"/>
</dbReference>
<evidence type="ECO:0000313" key="7">
    <source>
        <dbReference type="EMBL" id="KPP66001.1"/>
    </source>
</evidence>
<dbReference type="SUPFAM" id="SSF57667">
    <property type="entry name" value="beta-beta-alpha zinc fingers"/>
    <property type="match status" value="2"/>
</dbReference>
<organism evidence="7 8">
    <name type="scientific">Scleropages formosus</name>
    <name type="common">Asian bonytongue</name>
    <name type="synonym">Osteoglossum formosum</name>
    <dbReference type="NCBI Taxonomy" id="113540"/>
    <lineage>
        <taxon>Eukaryota</taxon>
        <taxon>Metazoa</taxon>
        <taxon>Chordata</taxon>
        <taxon>Craniata</taxon>
        <taxon>Vertebrata</taxon>
        <taxon>Euteleostomi</taxon>
        <taxon>Actinopterygii</taxon>
        <taxon>Neopterygii</taxon>
        <taxon>Teleostei</taxon>
        <taxon>Osteoglossocephala</taxon>
        <taxon>Osteoglossomorpha</taxon>
        <taxon>Osteoglossiformes</taxon>
        <taxon>Osteoglossidae</taxon>
        <taxon>Scleropages</taxon>
    </lineage>
</organism>
<reference evidence="7 8" key="1">
    <citation type="submission" date="2015-08" db="EMBL/GenBank/DDBJ databases">
        <title>The genome of the Asian arowana (Scleropages formosus).</title>
        <authorList>
            <person name="Tan M.H."/>
            <person name="Gan H.M."/>
            <person name="Croft L.J."/>
            <person name="Austin C.M."/>
        </authorList>
    </citation>
    <scope>NUCLEOTIDE SEQUENCE [LARGE SCALE GENOMIC DNA]</scope>
    <source>
        <strain evidence="7">Aro1</strain>
    </source>
</reference>
<evidence type="ECO:0000256" key="1">
    <source>
        <dbReference type="ARBA" id="ARBA00022723"/>
    </source>
</evidence>
<protein>
    <recommendedName>
        <fullName evidence="6">BED-type domain-containing protein</fullName>
    </recommendedName>
</protein>
<gene>
    <name evidence="7" type="ORF">Z043_115543</name>
</gene>
<dbReference type="AlphaFoldDB" id="A0A0N8JYA6"/>
<dbReference type="InterPro" id="IPR003656">
    <property type="entry name" value="Znf_BED"/>
</dbReference>
<comment type="caution">
    <text evidence="7">The sequence shown here is derived from an EMBL/GenBank/DDBJ whole genome shotgun (WGS) entry which is preliminary data.</text>
</comment>
<name>A0A0N8JYA6_SCLFO</name>
<keyword evidence="3" id="KW-0862">Zinc</keyword>
<evidence type="ECO:0000256" key="4">
    <source>
        <dbReference type="PROSITE-ProRule" id="PRU00027"/>
    </source>
</evidence>
<feature type="domain" description="BED-type" evidence="6">
    <location>
        <begin position="4"/>
        <end position="55"/>
    </location>
</feature>
<evidence type="ECO:0000256" key="2">
    <source>
        <dbReference type="ARBA" id="ARBA00022771"/>
    </source>
</evidence>
<evidence type="ECO:0000259" key="6">
    <source>
        <dbReference type="PROSITE" id="PS50808"/>
    </source>
</evidence>
<dbReference type="Proteomes" id="UP000034805">
    <property type="component" value="Unassembled WGS sequence"/>
</dbReference>
<dbReference type="GO" id="GO:0008270">
    <property type="term" value="F:zinc ion binding"/>
    <property type="evidence" value="ECO:0007669"/>
    <property type="project" value="UniProtKB-KW"/>
</dbReference>
<sequence length="408" mass="47095">MASRKWSTVWLYYQRGEDANKVVCLICLEAIQHYGNTSNLLRHLRSKHRAEYADVEKKRQVDVAGGTGTPQHRAMKALAQGVNGGSQSEMLECTAGGNGTEQVQLKREMDRSGTANGVHNGAPCSSLMKPRKQSTLWEFYQDGHDGSEALCLLCSDTVLYQHDTRHLLTHLQKRHPVEFSNLDNEAATEQSSGPMRHCSLKRPALQEEACGNPGRDPDILEVLMVGETEQDHIRKALEQEARMLERERELTAQLRRAQEQEARALERERELTEQLRKARDQERKAAQEQEDRALEREHKLMEQLRREHEQEMRRVQELEARVLERERRAIEQLGMALEQEARAIQREREALEQLRRELEQDRRALQRQREEVGRSTDASDKVSLILRAEKELVKEMNFSDQAVLPSDT</sequence>
<dbReference type="PROSITE" id="PS50808">
    <property type="entry name" value="ZF_BED"/>
    <property type="match status" value="1"/>
</dbReference>
<proteinExistence type="predicted"/>
<feature type="region of interest" description="Disordered" evidence="5">
    <location>
        <begin position="265"/>
        <end position="292"/>
    </location>
</feature>
<accession>A0A0N8JYA6</accession>
<keyword evidence="2 4" id="KW-0863">Zinc-finger</keyword>
<dbReference type="GO" id="GO:0003677">
    <property type="term" value="F:DNA binding"/>
    <property type="evidence" value="ECO:0007669"/>
    <property type="project" value="InterPro"/>
</dbReference>
<evidence type="ECO:0000256" key="3">
    <source>
        <dbReference type="ARBA" id="ARBA00022833"/>
    </source>
</evidence>
<dbReference type="InterPro" id="IPR036236">
    <property type="entry name" value="Znf_C2H2_sf"/>
</dbReference>
<dbReference type="SMART" id="SM00614">
    <property type="entry name" value="ZnF_BED"/>
    <property type="match status" value="2"/>
</dbReference>
<keyword evidence="1" id="KW-0479">Metal-binding</keyword>
<dbReference type="Pfam" id="PF02892">
    <property type="entry name" value="zf-BED"/>
    <property type="match status" value="1"/>
</dbReference>
<evidence type="ECO:0000313" key="8">
    <source>
        <dbReference type="Proteomes" id="UP000034805"/>
    </source>
</evidence>